<reference evidence="2 3" key="1">
    <citation type="submission" date="2019-02" db="EMBL/GenBank/DDBJ databases">
        <title>Halieaceae_genomes.</title>
        <authorList>
            <person name="Li S.-H."/>
        </authorList>
    </citation>
    <scope>NUCLEOTIDE SEQUENCE [LARGE SCALE GENOMIC DNA]</scope>
    <source>
        <strain evidence="2 3">JH123</strain>
    </source>
</reference>
<dbReference type="SUPFAM" id="SSF47616">
    <property type="entry name" value="GST C-terminal domain-like"/>
    <property type="match status" value="1"/>
</dbReference>
<dbReference type="SFLD" id="SFLDG00358">
    <property type="entry name" value="Main_(cytGST)"/>
    <property type="match status" value="1"/>
</dbReference>
<evidence type="ECO:0000313" key="3">
    <source>
        <dbReference type="Proteomes" id="UP001317963"/>
    </source>
</evidence>
<dbReference type="Pfam" id="PF13409">
    <property type="entry name" value="GST_N_2"/>
    <property type="match status" value="1"/>
</dbReference>
<dbReference type="Gene3D" id="1.20.1050.10">
    <property type="match status" value="1"/>
</dbReference>
<keyword evidence="3" id="KW-1185">Reference proteome</keyword>
<dbReference type="InterPro" id="IPR036249">
    <property type="entry name" value="Thioredoxin-like_sf"/>
</dbReference>
<name>A0ABY6Q4E7_9GAMM</name>
<dbReference type="SUPFAM" id="SSF52833">
    <property type="entry name" value="Thioredoxin-like"/>
    <property type="match status" value="1"/>
</dbReference>
<protein>
    <submittedName>
        <fullName evidence="2">Glutathione S-transferase family protein</fullName>
    </submittedName>
</protein>
<dbReference type="RefSeq" id="WP_279242163.1">
    <property type="nucleotide sequence ID" value="NZ_CP036501.1"/>
</dbReference>
<dbReference type="InterPro" id="IPR040079">
    <property type="entry name" value="Glutathione_S-Trfase"/>
</dbReference>
<sequence>MKLYTFDPAPNPQRLKMFMDFKGIDIDTQQVNFPEGEQRTDAYKALVPSGTVPALILDNGQVLTSVFAITQYLEAIHPQKPLLGESNEERAVVLDWNHRLFNDVFRPTGDALRNSNPAFTGRALPGTLDTQQIPELADRGKAQLLHAFETLNRELGTRPFVAGDAFTMADIDLLAVIKFAGWAAKIVPDESQKDLHAWQARAASAFEEGCASG</sequence>
<dbReference type="InterPro" id="IPR034345">
    <property type="entry name" value="Gtt2-like_N"/>
</dbReference>
<evidence type="ECO:0000259" key="1">
    <source>
        <dbReference type="PROSITE" id="PS50404"/>
    </source>
</evidence>
<dbReference type="SFLD" id="SFLDS00019">
    <property type="entry name" value="Glutathione_Transferase_(cytos"/>
    <property type="match status" value="1"/>
</dbReference>
<organism evidence="2 3">
    <name type="scientific">Candidatus Paraluminiphilus aquimaris</name>
    <dbReference type="NCBI Taxonomy" id="2518994"/>
    <lineage>
        <taxon>Bacteria</taxon>
        <taxon>Pseudomonadati</taxon>
        <taxon>Pseudomonadota</taxon>
        <taxon>Gammaproteobacteria</taxon>
        <taxon>Cellvibrionales</taxon>
        <taxon>Halieaceae</taxon>
        <taxon>Candidatus Paraluminiphilus</taxon>
    </lineage>
</organism>
<evidence type="ECO:0000313" key="2">
    <source>
        <dbReference type="EMBL" id="UZP73385.1"/>
    </source>
</evidence>
<dbReference type="PROSITE" id="PS50404">
    <property type="entry name" value="GST_NTER"/>
    <property type="match status" value="1"/>
</dbReference>
<proteinExistence type="predicted"/>
<gene>
    <name evidence="2" type="ORF">E0F26_00930</name>
</gene>
<dbReference type="PANTHER" id="PTHR44051">
    <property type="entry name" value="GLUTATHIONE S-TRANSFERASE-RELATED"/>
    <property type="match status" value="1"/>
</dbReference>
<dbReference type="Pfam" id="PF13410">
    <property type="entry name" value="GST_C_2"/>
    <property type="match status" value="1"/>
</dbReference>
<dbReference type="InterPro" id="IPR004045">
    <property type="entry name" value="Glutathione_S-Trfase_N"/>
</dbReference>
<dbReference type="Gene3D" id="3.40.30.10">
    <property type="entry name" value="Glutaredoxin"/>
    <property type="match status" value="1"/>
</dbReference>
<accession>A0ABY6Q4E7</accession>
<feature type="domain" description="GST N-terminal" evidence="1">
    <location>
        <begin position="1"/>
        <end position="81"/>
    </location>
</feature>
<dbReference type="Proteomes" id="UP001317963">
    <property type="component" value="Chromosome"/>
</dbReference>
<dbReference type="EMBL" id="CP036501">
    <property type="protein sequence ID" value="UZP73385.1"/>
    <property type="molecule type" value="Genomic_DNA"/>
</dbReference>
<dbReference type="InterPro" id="IPR036282">
    <property type="entry name" value="Glutathione-S-Trfase_C_sf"/>
</dbReference>
<dbReference type="CDD" id="cd03051">
    <property type="entry name" value="GST_N_GTT2_like"/>
    <property type="match status" value="1"/>
</dbReference>
<dbReference type="PANTHER" id="PTHR44051:SF8">
    <property type="entry name" value="GLUTATHIONE S-TRANSFERASE GSTA"/>
    <property type="match status" value="1"/>
</dbReference>